<feature type="transmembrane region" description="Helical" evidence="1">
    <location>
        <begin position="112"/>
        <end position="135"/>
    </location>
</feature>
<evidence type="ECO:0000313" key="2">
    <source>
        <dbReference type="EMBL" id="CAG9607934.1"/>
    </source>
</evidence>
<dbReference type="AlphaFoldDB" id="A0A9C7G8S0"/>
<keyword evidence="3" id="KW-1185">Reference proteome</keyword>
<keyword evidence="1" id="KW-1133">Transmembrane helix</keyword>
<dbReference type="RefSeq" id="WP_230496193.1">
    <property type="nucleotide sequence ID" value="NZ_CAKJTG010000008.1"/>
</dbReference>
<dbReference type="Gene3D" id="3.30.70.1070">
    <property type="entry name" value="Sporulation related repeat"/>
    <property type="match status" value="1"/>
</dbReference>
<name>A0A9C7G8S0_9BACI</name>
<proteinExistence type="predicted"/>
<dbReference type="Proteomes" id="UP000789845">
    <property type="component" value="Unassembled WGS sequence"/>
</dbReference>
<evidence type="ECO:0008006" key="4">
    <source>
        <dbReference type="Google" id="ProtNLM"/>
    </source>
</evidence>
<sequence>MDNQRRNRTITIKINGNERKYKEETGNVVVESQPEIRESTLSTEYDGFTEVAATQEAADESFDWILPNDDDDEIEEYIIAKQPVERKKTNNSISILKKSLQKKQPSGPIKSLLFSILLAVVIGTSFGFLVLKLVISEAKVDQVTTIPQKTTTDKEIPVGATGALQLQPINTYIVQGGVFSSVDSANIEAEKVRQKGVPAQIIEANGQAFLFLGLADSIDKAKAIGTRMKENDIEVFAKAYSLPEKDLNELTSTEVNLLKEIEVVYQSLSSLASSVMLSEAMDEKVLLKQEDFLLSIDKKEIKSTKIEQLRLDLVGAIEKLSAYNQQKNHSLVIEAQQHLLSFIRTYLTL</sequence>
<keyword evidence="1" id="KW-0812">Transmembrane</keyword>
<accession>A0A9C7G8S0</accession>
<dbReference type="SUPFAM" id="SSF110997">
    <property type="entry name" value="Sporulation related repeat"/>
    <property type="match status" value="1"/>
</dbReference>
<dbReference type="InterPro" id="IPR036680">
    <property type="entry name" value="SPOR-like_sf"/>
</dbReference>
<evidence type="ECO:0000256" key="1">
    <source>
        <dbReference type="SAM" id="Phobius"/>
    </source>
</evidence>
<keyword evidence="1" id="KW-0472">Membrane</keyword>
<organism evidence="2 3">
    <name type="scientific">Pseudoneobacillus rhizosphaerae</name>
    <dbReference type="NCBI Taxonomy" id="2880968"/>
    <lineage>
        <taxon>Bacteria</taxon>
        <taxon>Bacillati</taxon>
        <taxon>Bacillota</taxon>
        <taxon>Bacilli</taxon>
        <taxon>Bacillales</taxon>
        <taxon>Bacillaceae</taxon>
        <taxon>Pseudoneobacillus</taxon>
    </lineage>
</organism>
<dbReference type="GO" id="GO:0042834">
    <property type="term" value="F:peptidoglycan binding"/>
    <property type="evidence" value="ECO:0007669"/>
    <property type="project" value="InterPro"/>
</dbReference>
<protein>
    <recommendedName>
        <fullName evidence="4">SPOR domain-containing protein</fullName>
    </recommendedName>
</protein>
<comment type="caution">
    <text evidence="2">The sequence shown here is derived from an EMBL/GenBank/DDBJ whole genome shotgun (WGS) entry which is preliminary data.</text>
</comment>
<evidence type="ECO:0000313" key="3">
    <source>
        <dbReference type="Proteomes" id="UP000789845"/>
    </source>
</evidence>
<gene>
    <name evidence="2" type="ORF">NEOCIP111885_01626</name>
</gene>
<reference evidence="2" key="1">
    <citation type="submission" date="2021-10" db="EMBL/GenBank/DDBJ databases">
        <authorList>
            <person name="Criscuolo A."/>
        </authorList>
    </citation>
    <scope>NUCLEOTIDE SEQUENCE</scope>
    <source>
        <strain evidence="2">CIP111885</strain>
    </source>
</reference>
<dbReference type="EMBL" id="CAKJTG010000008">
    <property type="protein sequence ID" value="CAG9607934.1"/>
    <property type="molecule type" value="Genomic_DNA"/>
</dbReference>